<evidence type="ECO:0000313" key="3">
    <source>
        <dbReference type="Proteomes" id="UP001596171"/>
    </source>
</evidence>
<feature type="compositionally biased region" description="Basic and acidic residues" evidence="1">
    <location>
        <begin position="1"/>
        <end position="15"/>
    </location>
</feature>
<name>A0ABW1SLY9_9LACO</name>
<dbReference type="Proteomes" id="UP001596171">
    <property type="component" value="Unassembled WGS sequence"/>
</dbReference>
<reference evidence="3" key="1">
    <citation type="journal article" date="2019" name="Int. J. Syst. Evol. Microbiol.">
        <title>The Global Catalogue of Microorganisms (GCM) 10K type strain sequencing project: providing services to taxonomists for standard genome sequencing and annotation.</title>
        <authorList>
            <consortium name="The Broad Institute Genomics Platform"/>
            <consortium name="The Broad Institute Genome Sequencing Center for Infectious Disease"/>
            <person name="Wu L."/>
            <person name="Ma J."/>
        </authorList>
    </citation>
    <scope>NUCLEOTIDE SEQUENCE [LARGE SCALE GENOMIC DNA]</scope>
    <source>
        <strain evidence="3">CCM 8930</strain>
    </source>
</reference>
<proteinExistence type="predicted"/>
<sequence>MTEKKTVSKEAKETTEVAQARQNRPEVTKMPMKRVGTTEDYTYKDSDGNETNYTFYFPGLAKAEGIIDSSRMGNGAIATRSYNQQLMDQVVVEPKTNWEYWEEHEGYSDVMDAADSFLGKIRAK</sequence>
<accession>A0ABW1SLY9</accession>
<gene>
    <name evidence="2" type="ORF">ACFP1L_11935</name>
</gene>
<protein>
    <submittedName>
        <fullName evidence="2">Uncharacterized protein</fullName>
    </submittedName>
</protein>
<dbReference type="RefSeq" id="WP_137616577.1">
    <property type="nucleotide sequence ID" value="NZ_BJDI01000010.1"/>
</dbReference>
<dbReference type="EMBL" id="JBHSSE010000024">
    <property type="protein sequence ID" value="MFC6202573.1"/>
    <property type="molecule type" value="Genomic_DNA"/>
</dbReference>
<comment type="caution">
    <text evidence="2">The sequence shown here is derived from an EMBL/GenBank/DDBJ whole genome shotgun (WGS) entry which is preliminary data.</text>
</comment>
<evidence type="ECO:0000256" key="1">
    <source>
        <dbReference type="SAM" id="MobiDB-lite"/>
    </source>
</evidence>
<evidence type="ECO:0000313" key="2">
    <source>
        <dbReference type="EMBL" id="MFC6202573.1"/>
    </source>
</evidence>
<organism evidence="2 3">
    <name type="scientific">Lactiplantibacillus nangangensis</name>
    <dbReference type="NCBI Taxonomy" id="2559917"/>
    <lineage>
        <taxon>Bacteria</taxon>
        <taxon>Bacillati</taxon>
        <taxon>Bacillota</taxon>
        <taxon>Bacilli</taxon>
        <taxon>Lactobacillales</taxon>
        <taxon>Lactobacillaceae</taxon>
        <taxon>Lactiplantibacillus</taxon>
    </lineage>
</organism>
<keyword evidence="3" id="KW-1185">Reference proteome</keyword>
<feature type="region of interest" description="Disordered" evidence="1">
    <location>
        <begin position="1"/>
        <end position="44"/>
    </location>
</feature>